<gene>
    <name evidence="2" type="ORF">CSSPJE1EN2_LOCUS5400</name>
</gene>
<keyword evidence="3" id="KW-1185">Reference proteome</keyword>
<name>A0ABP1AIM8_9BRYO</name>
<sequence length="132" mass="15913">MFDQQEHARQRNFGGNSSQWCDCRQEKLNERHPDFKHKRTQDALWLDNHRNPPWVGAKLTAMAPGTLQLDSFSWNRWLARHLSDKVEQQRKERDCHNSIKFISKIVRRAIIVRDANHFHHFEDGVRCCMDYW</sequence>
<proteinExistence type="predicted"/>
<evidence type="ECO:0000259" key="1">
    <source>
        <dbReference type="Pfam" id="PF14432"/>
    </source>
</evidence>
<evidence type="ECO:0000313" key="3">
    <source>
        <dbReference type="Proteomes" id="UP001497522"/>
    </source>
</evidence>
<dbReference type="Pfam" id="PF14432">
    <property type="entry name" value="DYW_deaminase"/>
    <property type="match status" value="1"/>
</dbReference>
<organism evidence="2 3">
    <name type="scientific">Sphagnum jensenii</name>
    <dbReference type="NCBI Taxonomy" id="128206"/>
    <lineage>
        <taxon>Eukaryota</taxon>
        <taxon>Viridiplantae</taxon>
        <taxon>Streptophyta</taxon>
        <taxon>Embryophyta</taxon>
        <taxon>Bryophyta</taxon>
        <taxon>Sphagnophytina</taxon>
        <taxon>Sphagnopsida</taxon>
        <taxon>Sphagnales</taxon>
        <taxon>Sphagnaceae</taxon>
        <taxon>Sphagnum</taxon>
    </lineage>
</organism>
<protein>
    <recommendedName>
        <fullName evidence="1">DYW domain-containing protein</fullName>
    </recommendedName>
</protein>
<feature type="domain" description="DYW" evidence="1">
    <location>
        <begin position="90"/>
        <end position="132"/>
    </location>
</feature>
<reference evidence="2" key="1">
    <citation type="submission" date="2024-03" db="EMBL/GenBank/DDBJ databases">
        <authorList>
            <consortium name="ELIXIR-Norway"/>
            <consortium name="Elixir Norway"/>
        </authorList>
    </citation>
    <scope>NUCLEOTIDE SEQUENCE</scope>
</reference>
<accession>A0ABP1AIM8</accession>
<evidence type="ECO:0000313" key="2">
    <source>
        <dbReference type="EMBL" id="CAK9862405.1"/>
    </source>
</evidence>
<dbReference type="EMBL" id="OZ023713">
    <property type="protein sequence ID" value="CAK9862405.1"/>
    <property type="molecule type" value="Genomic_DNA"/>
</dbReference>
<dbReference type="Proteomes" id="UP001497522">
    <property type="component" value="Chromosome 12"/>
</dbReference>
<dbReference type="InterPro" id="IPR032867">
    <property type="entry name" value="DYW_dom"/>
</dbReference>